<feature type="binding site" evidence="13">
    <location>
        <position position="173"/>
    </location>
    <ligand>
        <name>substrate</name>
    </ligand>
</feature>
<dbReference type="Proteomes" id="UP000002745">
    <property type="component" value="Chromosome"/>
</dbReference>
<evidence type="ECO:0000313" key="16">
    <source>
        <dbReference type="EMBL" id="ACT58823.1"/>
    </source>
</evidence>
<dbReference type="SUPFAM" id="SSF54675">
    <property type="entry name" value="Nicotinate/Quinolinate PRTase N-terminal domain-like"/>
    <property type="match status" value="1"/>
</dbReference>
<dbReference type="KEGG" id="hba:Hbal_1131"/>
<keyword evidence="7 12" id="KW-0328">Glycosyltransferase</keyword>
<dbReference type="Gene3D" id="3.20.20.70">
    <property type="entry name" value="Aldolase class I"/>
    <property type="match status" value="1"/>
</dbReference>
<evidence type="ECO:0000256" key="7">
    <source>
        <dbReference type="ARBA" id="ARBA00022676"/>
    </source>
</evidence>
<dbReference type="FunFam" id="3.90.1170.20:FF:000001">
    <property type="entry name" value="Nicotinate-nucleotide diphosphorylase (Carboxylating)"/>
    <property type="match status" value="1"/>
</dbReference>
<feature type="binding site" evidence="13">
    <location>
        <position position="203"/>
    </location>
    <ligand>
        <name>substrate</name>
    </ligand>
</feature>
<organism evidence="16 17">
    <name type="scientific">Hirschia baltica (strain ATCC 49814 / DSM 5838 / IFAM 1418)</name>
    <dbReference type="NCBI Taxonomy" id="582402"/>
    <lineage>
        <taxon>Bacteria</taxon>
        <taxon>Pseudomonadati</taxon>
        <taxon>Pseudomonadota</taxon>
        <taxon>Alphaproteobacteria</taxon>
        <taxon>Hyphomonadales</taxon>
        <taxon>Hyphomonadaceae</taxon>
        <taxon>Hirschia</taxon>
    </lineage>
</organism>
<evidence type="ECO:0000256" key="3">
    <source>
        <dbReference type="ARBA" id="ARBA00009400"/>
    </source>
</evidence>
<dbReference type="InterPro" id="IPR037128">
    <property type="entry name" value="Quinolinate_PRibosylTase_N_sf"/>
</dbReference>
<feature type="domain" description="Quinolinate phosphoribosyl transferase C-terminal" evidence="14">
    <location>
        <begin position="118"/>
        <end position="283"/>
    </location>
</feature>
<evidence type="ECO:0000256" key="13">
    <source>
        <dbReference type="PIRSR" id="PIRSR006250-1"/>
    </source>
</evidence>
<evidence type="ECO:0000256" key="5">
    <source>
        <dbReference type="ARBA" id="ARBA00011944"/>
    </source>
</evidence>
<dbReference type="Pfam" id="PF01729">
    <property type="entry name" value="QRPTase_C"/>
    <property type="match status" value="1"/>
</dbReference>
<gene>
    <name evidence="16" type="ordered locus">Hbal_1131</name>
</gene>
<dbReference type="InterPro" id="IPR036068">
    <property type="entry name" value="Nicotinate_pribotase-like_C"/>
</dbReference>
<dbReference type="OrthoDB" id="9782546at2"/>
<dbReference type="PANTHER" id="PTHR32179">
    <property type="entry name" value="NICOTINATE-NUCLEOTIDE PYROPHOSPHORYLASE [CARBOXYLATING]"/>
    <property type="match status" value="1"/>
</dbReference>
<dbReference type="Gene3D" id="3.90.1170.20">
    <property type="entry name" value="Quinolinate phosphoribosyl transferase, N-terminal domain"/>
    <property type="match status" value="1"/>
</dbReference>
<feature type="binding site" evidence="13">
    <location>
        <begin position="268"/>
        <end position="270"/>
    </location>
    <ligand>
        <name>substrate</name>
    </ligand>
</feature>
<dbReference type="eggNOG" id="COG0157">
    <property type="taxonomic scope" value="Bacteria"/>
</dbReference>
<dbReference type="GO" id="GO:0004514">
    <property type="term" value="F:nicotinate-nucleotide diphosphorylase (carboxylating) activity"/>
    <property type="evidence" value="ECO:0007669"/>
    <property type="project" value="UniProtKB-EC"/>
</dbReference>
<feature type="domain" description="Quinolinate phosphoribosyl transferase N-terminal" evidence="15">
    <location>
        <begin position="31"/>
        <end position="116"/>
    </location>
</feature>
<dbReference type="EC" id="2.4.2.19" evidence="5"/>
<feature type="binding site" evidence="13">
    <location>
        <begin position="139"/>
        <end position="141"/>
    </location>
    <ligand>
        <name>substrate</name>
    </ligand>
</feature>
<dbReference type="RefSeq" id="WP_015826973.1">
    <property type="nucleotide sequence ID" value="NC_012982.1"/>
</dbReference>
<evidence type="ECO:0000259" key="14">
    <source>
        <dbReference type="Pfam" id="PF01729"/>
    </source>
</evidence>
<comment type="pathway">
    <text evidence="2">Cofactor biosynthesis; NAD(+) biosynthesis; nicotinate D-ribonucleotide from quinolinate: step 1/1.</text>
</comment>
<proteinExistence type="inferred from homology"/>
<evidence type="ECO:0000256" key="1">
    <source>
        <dbReference type="ARBA" id="ARBA00003237"/>
    </source>
</evidence>
<protein>
    <recommendedName>
        <fullName evidence="11">Probable nicotinate-nucleotide pyrophosphorylase [carboxylating]</fullName>
        <ecNumber evidence="5">2.4.2.19</ecNumber>
    </recommendedName>
    <alternativeName>
        <fullName evidence="9">Quinolinate phosphoribosyltransferase [decarboxylating]</fullName>
    </alternativeName>
</protein>
<feature type="binding site" evidence="13">
    <location>
        <position position="224"/>
    </location>
    <ligand>
        <name>substrate</name>
    </ligand>
</feature>
<dbReference type="InterPro" id="IPR002638">
    <property type="entry name" value="Quinolinate_PRibosylTrfase_C"/>
</dbReference>
<keyword evidence="17" id="KW-1185">Reference proteome</keyword>
<dbReference type="AlphaFoldDB" id="C6XRJ1"/>
<dbReference type="HOGENOM" id="CLU_039622_0_1_5"/>
<evidence type="ECO:0000256" key="8">
    <source>
        <dbReference type="ARBA" id="ARBA00022679"/>
    </source>
</evidence>
<dbReference type="GO" id="GO:0009435">
    <property type="term" value="P:NAD+ biosynthetic process"/>
    <property type="evidence" value="ECO:0007669"/>
    <property type="project" value="UniProtKB-UniPathway"/>
</dbReference>
<comment type="similarity">
    <text evidence="3 12">Belongs to the NadC/ModD family.</text>
</comment>
<dbReference type="PIRSF" id="PIRSF006250">
    <property type="entry name" value="NadC_ModD"/>
    <property type="match status" value="1"/>
</dbReference>
<sequence>MNILPIPPLPDVIIEPLVRLALSEDLGRAGDITTDVTIPADTRMIATVNAREPGIAAGYDAARLAARIVDPDLEWEVVHEEGKPFEKGAELIRLKGFARSILTAERMILNFIGPLSGISTLTSKFVDEVKHTNARIVCTRKTTPGFRALEKRAVRLGGGVNHRLGLDDAILIKDNHIAAAGSIKAVLERAKASVGHLCSIEIEVDTLEQLKEAIPFTPTAVLLDNMKPDMLREAVAMINGTCKAEASGGVNLSTVKAIAESGVDFISVGALTHSAVNLDVGLDYGD</sequence>
<dbReference type="CDD" id="cd01572">
    <property type="entry name" value="QPRTase"/>
    <property type="match status" value="1"/>
</dbReference>
<evidence type="ECO:0000256" key="11">
    <source>
        <dbReference type="ARBA" id="ARBA00069173"/>
    </source>
</evidence>
<dbReference type="NCBIfam" id="TIGR00078">
    <property type="entry name" value="nadC"/>
    <property type="match status" value="1"/>
</dbReference>
<keyword evidence="6" id="KW-0662">Pyridine nucleotide biosynthesis</keyword>
<feature type="binding site" evidence="13">
    <location>
        <position position="163"/>
    </location>
    <ligand>
        <name>substrate</name>
    </ligand>
</feature>
<dbReference type="PANTHER" id="PTHR32179:SF3">
    <property type="entry name" value="NICOTINATE-NUCLEOTIDE PYROPHOSPHORYLASE [CARBOXYLATING]"/>
    <property type="match status" value="1"/>
</dbReference>
<accession>C6XRJ1</accession>
<evidence type="ECO:0000256" key="10">
    <source>
        <dbReference type="ARBA" id="ARBA00047445"/>
    </source>
</evidence>
<dbReference type="InterPro" id="IPR004393">
    <property type="entry name" value="NadC"/>
</dbReference>
<evidence type="ECO:0000256" key="6">
    <source>
        <dbReference type="ARBA" id="ARBA00022642"/>
    </source>
</evidence>
<evidence type="ECO:0000256" key="2">
    <source>
        <dbReference type="ARBA" id="ARBA00004893"/>
    </source>
</evidence>
<dbReference type="UniPathway" id="UPA00253">
    <property type="reaction ID" value="UER00331"/>
</dbReference>
<name>C6XRJ1_HIRBI</name>
<dbReference type="SUPFAM" id="SSF51690">
    <property type="entry name" value="Nicotinate/Quinolinate PRTase C-terminal domain-like"/>
    <property type="match status" value="1"/>
</dbReference>
<dbReference type="InterPro" id="IPR022412">
    <property type="entry name" value="Quinolinate_PRibosylTrfase_N"/>
</dbReference>
<feature type="binding site" evidence="13">
    <location>
        <begin position="247"/>
        <end position="249"/>
    </location>
    <ligand>
        <name>substrate</name>
    </ligand>
</feature>
<evidence type="ECO:0000256" key="4">
    <source>
        <dbReference type="ARBA" id="ARBA00011218"/>
    </source>
</evidence>
<dbReference type="EMBL" id="CP001678">
    <property type="protein sequence ID" value="ACT58823.1"/>
    <property type="molecule type" value="Genomic_DNA"/>
</dbReference>
<dbReference type="GO" id="GO:0005737">
    <property type="term" value="C:cytoplasm"/>
    <property type="evidence" value="ECO:0007669"/>
    <property type="project" value="TreeGrafter"/>
</dbReference>
<dbReference type="GO" id="GO:0034213">
    <property type="term" value="P:quinolinate catabolic process"/>
    <property type="evidence" value="ECO:0007669"/>
    <property type="project" value="TreeGrafter"/>
</dbReference>
<evidence type="ECO:0000256" key="9">
    <source>
        <dbReference type="ARBA" id="ARBA00033102"/>
    </source>
</evidence>
<comment type="catalytic activity">
    <reaction evidence="10">
        <text>nicotinate beta-D-ribonucleotide + CO2 + diphosphate = quinolinate + 5-phospho-alpha-D-ribose 1-diphosphate + 2 H(+)</text>
        <dbReference type="Rhea" id="RHEA:12733"/>
        <dbReference type="ChEBI" id="CHEBI:15378"/>
        <dbReference type="ChEBI" id="CHEBI:16526"/>
        <dbReference type="ChEBI" id="CHEBI:29959"/>
        <dbReference type="ChEBI" id="CHEBI:33019"/>
        <dbReference type="ChEBI" id="CHEBI:57502"/>
        <dbReference type="ChEBI" id="CHEBI:58017"/>
        <dbReference type="EC" id="2.4.2.19"/>
    </reaction>
</comment>
<keyword evidence="8 12" id="KW-0808">Transferase</keyword>
<comment type="function">
    <text evidence="1">Involved in the catabolism of quinolinic acid (QA).</text>
</comment>
<evidence type="ECO:0000256" key="12">
    <source>
        <dbReference type="PIRNR" id="PIRNR006250"/>
    </source>
</evidence>
<dbReference type="InterPro" id="IPR027277">
    <property type="entry name" value="NadC/ModD"/>
</dbReference>
<evidence type="ECO:0000259" key="15">
    <source>
        <dbReference type="Pfam" id="PF02749"/>
    </source>
</evidence>
<reference evidence="17" key="1">
    <citation type="journal article" date="2011" name="J. Bacteriol.">
        <title>Genome sequences of eight morphologically diverse alphaproteobacteria.</title>
        <authorList>
            <consortium name="US DOE Joint Genome Institute"/>
            <person name="Brown P.J."/>
            <person name="Kysela D.T."/>
            <person name="Buechlein A."/>
            <person name="Hemmerich C."/>
            <person name="Brun Y.V."/>
        </authorList>
    </citation>
    <scope>NUCLEOTIDE SEQUENCE [LARGE SCALE GENOMIC DNA]</scope>
    <source>
        <strain evidence="17">ATCC 49814 / DSM 5838 / IFAM 1418</strain>
    </source>
</reference>
<dbReference type="STRING" id="582402.Hbal_1131"/>
<dbReference type="Pfam" id="PF02749">
    <property type="entry name" value="QRPTase_N"/>
    <property type="match status" value="1"/>
</dbReference>
<evidence type="ECO:0000313" key="17">
    <source>
        <dbReference type="Proteomes" id="UP000002745"/>
    </source>
</evidence>
<comment type="subunit">
    <text evidence="4">Hexamer formed by 3 homodimers.</text>
</comment>
<feature type="binding site" evidence="13">
    <location>
        <position position="106"/>
    </location>
    <ligand>
        <name>substrate</name>
    </ligand>
</feature>
<dbReference type="FunFam" id="3.20.20.70:FF:000030">
    <property type="entry name" value="Nicotinate-nucleotide pyrophosphorylase, carboxylating"/>
    <property type="match status" value="1"/>
</dbReference>
<dbReference type="InterPro" id="IPR013785">
    <property type="entry name" value="Aldolase_TIM"/>
</dbReference>